<keyword evidence="3" id="KW-1133">Transmembrane helix</keyword>
<evidence type="ECO:0000313" key="5">
    <source>
        <dbReference type="EMBL" id="CUQ68155.1"/>
    </source>
</evidence>
<dbReference type="EMBL" id="LN885086">
    <property type="protein sequence ID" value="CUQ68155.1"/>
    <property type="molecule type" value="Genomic_DNA"/>
</dbReference>
<feature type="compositionally biased region" description="Pro residues" evidence="2">
    <location>
        <begin position="35"/>
        <end position="44"/>
    </location>
</feature>
<dbReference type="AlphaFoldDB" id="A0A0S4L082"/>
<sequence length="536" mass="61475">MKGMNGWTRFAYVGISGALPIVMILVPTIGGAQTPEPPLEPPAPSTTESSSPAKKERPLGYSNLLLNVRELEQEIEHEIEEIIHTADEKRKPGKRTEPADDVLTQIREHEWSRYVKTLLTMPDWIDLGFENRTRFETMDHPVNRSAAAGGGRTDAQIALRSRLRTQLGGNGPLRILFEGQDARSFLDRDPGDFRNATTVNEFDVLQLFGSITARNLFGTGLRTDVHFGRMTLDFGRRRLVARNDYRNTTNAFDGVHWYLAKDGAWRLRAFFTEPVTRFLDSADSVNHKNTFWGAYAESRYFPWLKGDIYYLGLNDRRTPDVNEHRTYSTVGFRLFKDDKPGELDYELESTYQFGTKGREDHFAYFQHLDLGYTFDVAWTPRIVLHGDYASGDRDPNDGKSRRFDSLFGARRFEYMPTGIVGPFFRTNLTGGGWRLIVAPAKGWILQIKQRFWYLAESRDFFGSSGLRDTTGGSGRNLGHDLELRAQWFISNNLDFDVGWWHWFKGSYFERLPPTAGLPAGGEKDTDYFYIQMRVRM</sequence>
<dbReference type="KEGG" id="nio:NITINOP_3183"/>
<dbReference type="Pfam" id="PF13372">
    <property type="entry name" value="Alginate_exp"/>
    <property type="match status" value="1"/>
</dbReference>
<reference evidence="6" key="1">
    <citation type="submission" date="2015-09" db="EMBL/GenBank/DDBJ databases">
        <authorList>
            <person name="Daims H."/>
        </authorList>
    </citation>
    <scope>NUCLEOTIDE SEQUENCE [LARGE SCALE GENOMIC DNA]</scope>
</reference>
<keyword evidence="6" id="KW-1185">Reference proteome</keyword>
<keyword evidence="3" id="KW-0472">Membrane</keyword>
<evidence type="ECO:0000256" key="2">
    <source>
        <dbReference type="SAM" id="MobiDB-lite"/>
    </source>
</evidence>
<protein>
    <recommendedName>
        <fullName evidence="4">Alginate export domain-containing protein</fullName>
    </recommendedName>
</protein>
<evidence type="ECO:0000256" key="3">
    <source>
        <dbReference type="SAM" id="Phobius"/>
    </source>
</evidence>
<proteinExistence type="predicted"/>
<dbReference type="Gene3D" id="2.40.160.100">
    <property type="match status" value="1"/>
</dbReference>
<evidence type="ECO:0000313" key="6">
    <source>
        <dbReference type="Proteomes" id="UP000066284"/>
    </source>
</evidence>
<dbReference type="InterPro" id="IPR025388">
    <property type="entry name" value="Alginate_export_dom"/>
</dbReference>
<dbReference type="InterPro" id="IPR053728">
    <property type="entry name" value="Alginate_Permeability_Chnl"/>
</dbReference>
<keyword evidence="1" id="KW-0175">Coiled coil</keyword>
<evidence type="ECO:0000259" key="4">
    <source>
        <dbReference type="Pfam" id="PF13372"/>
    </source>
</evidence>
<feature type="transmembrane region" description="Helical" evidence="3">
    <location>
        <begin position="12"/>
        <end position="32"/>
    </location>
</feature>
<evidence type="ECO:0000256" key="1">
    <source>
        <dbReference type="SAM" id="Coils"/>
    </source>
</evidence>
<gene>
    <name evidence="5" type="ORF">NITINOP_3183</name>
</gene>
<feature type="coiled-coil region" evidence="1">
    <location>
        <begin position="61"/>
        <end position="88"/>
    </location>
</feature>
<feature type="region of interest" description="Disordered" evidence="2">
    <location>
        <begin position="33"/>
        <end position="57"/>
    </location>
</feature>
<name>A0A0S4L082_9BACT</name>
<feature type="domain" description="Alginate export" evidence="4">
    <location>
        <begin position="124"/>
        <end position="509"/>
    </location>
</feature>
<dbReference type="Proteomes" id="UP000066284">
    <property type="component" value="Chromosome 1"/>
</dbReference>
<organism evidence="5 6">
    <name type="scientific">Candidatus Nitrospira inopinata</name>
    <dbReference type="NCBI Taxonomy" id="1715989"/>
    <lineage>
        <taxon>Bacteria</taxon>
        <taxon>Pseudomonadati</taxon>
        <taxon>Nitrospirota</taxon>
        <taxon>Nitrospiria</taxon>
        <taxon>Nitrospirales</taxon>
        <taxon>Nitrospiraceae</taxon>
        <taxon>Nitrospira</taxon>
    </lineage>
</organism>
<dbReference type="STRING" id="1715989.NITINOP_3183"/>
<accession>A0A0S4L082</accession>
<keyword evidence="3" id="KW-0812">Transmembrane</keyword>